<evidence type="ECO:0000313" key="2">
    <source>
        <dbReference type="Proteomes" id="UP000199013"/>
    </source>
</evidence>
<reference evidence="2" key="1">
    <citation type="submission" date="2016-02" db="EMBL/GenBank/DDBJ databases">
        <authorList>
            <person name="Wibberg D."/>
        </authorList>
    </citation>
    <scope>NUCLEOTIDE SEQUENCE [LARGE SCALE GENOMIC DNA]</scope>
</reference>
<dbReference type="AlphaFoldDB" id="A0A1C3NZ49"/>
<evidence type="ECO:0000313" key="1">
    <source>
        <dbReference type="EMBL" id="SBW22805.1"/>
    </source>
</evidence>
<dbReference type="EMBL" id="FLUV01001328">
    <property type="protein sequence ID" value="SBW22805.1"/>
    <property type="molecule type" value="Genomic_DNA"/>
</dbReference>
<dbReference type="Proteomes" id="UP000199013">
    <property type="component" value="Unassembled WGS sequence"/>
</dbReference>
<organism evidence="1 2">
    <name type="scientific">Candidatus Protofrankia californiensis</name>
    <dbReference type="NCBI Taxonomy" id="1839754"/>
    <lineage>
        <taxon>Bacteria</taxon>
        <taxon>Bacillati</taxon>
        <taxon>Actinomycetota</taxon>
        <taxon>Actinomycetes</taxon>
        <taxon>Frankiales</taxon>
        <taxon>Frankiaceae</taxon>
        <taxon>Protofrankia</taxon>
    </lineage>
</organism>
<protein>
    <submittedName>
        <fullName evidence="1">Uncharacterized protein</fullName>
    </submittedName>
</protein>
<sequence length="86" mass="9155">MNYLQPAFAFLRPYTPEAVSFLGQWGSAFANYDANGHYARGHVQASASSVDNNPGVLAPGLRNDPYPLPGAIGNQPWTDAFGSGAR</sequence>
<accession>A0A1C3NZ49</accession>
<keyword evidence="2" id="KW-1185">Reference proteome</keyword>
<name>A0A1C3NZ49_9ACTN</name>
<gene>
    <name evidence="1" type="ORF">FDG2_3153</name>
</gene>
<proteinExistence type="predicted"/>